<protein>
    <submittedName>
        <fullName evidence="1">Uncharacterized protein</fullName>
    </submittedName>
</protein>
<gene>
    <name evidence="1" type="ORF">GALMADRAFT_246317</name>
</gene>
<name>A0A067T1V8_GALM3</name>
<dbReference type="AlphaFoldDB" id="A0A067T1V8"/>
<dbReference type="Proteomes" id="UP000027222">
    <property type="component" value="Unassembled WGS sequence"/>
</dbReference>
<dbReference type="Gene3D" id="3.80.10.10">
    <property type="entry name" value="Ribonuclease Inhibitor"/>
    <property type="match status" value="1"/>
</dbReference>
<evidence type="ECO:0000313" key="2">
    <source>
        <dbReference type="Proteomes" id="UP000027222"/>
    </source>
</evidence>
<evidence type="ECO:0000313" key="1">
    <source>
        <dbReference type="EMBL" id="KDR77121.1"/>
    </source>
</evidence>
<dbReference type="InterPro" id="IPR032675">
    <property type="entry name" value="LRR_dom_sf"/>
</dbReference>
<dbReference type="EMBL" id="KL142377">
    <property type="protein sequence ID" value="KDR77121.1"/>
    <property type="molecule type" value="Genomic_DNA"/>
</dbReference>
<organism evidence="1 2">
    <name type="scientific">Galerina marginata (strain CBS 339.88)</name>
    <dbReference type="NCBI Taxonomy" id="685588"/>
    <lineage>
        <taxon>Eukaryota</taxon>
        <taxon>Fungi</taxon>
        <taxon>Dikarya</taxon>
        <taxon>Basidiomycota</taxon>
        <taxon>Agaricomycotina</taxon>
        <taxon>Agaricomycetes</taxon>
        <taxon>Agaricomycetidae</taxon>
        <taxon>Agaricales</taxon>
        <taxon>Agaricineae</taxon>
        <taxon>Strophariaceae</taxon>
        <taxon>Galerina</taxon>
    </lineage>
</organism>
<dbReference type="HOGENOM" id="CLU_562642_0_0_1"/>
<reference evidence="2" key="1">
    <citation type="journal article" date="2014" name="Proc. Natl. Acad. Sci. U.S.A.">
        <title>Extensive sampling of basidiomycete genomes demonstrates inadequacy of the white-rot/brown-rot paradigm for wood decay fungi.</title>
        <authorList>
            <person name="Riley R."/>
            <person name="Salamov A.A."/>
            <person name="Brown D.W."/>
            <person name="Nagy L.G."/>
            <person name="Floudas D."/>
            <person name="Held B.W."/>
            <person name="Levasseur A."/>
            <person name="Lombard V."/>
            <person name="Morin E."/>
            <person name="Otillar R."/>
            <person name="Lindquist E.A."/>
            <person name="Sun H."/>
            <person name="LaButti K.M."/>
            <person name="Schmutz J."/>
            <person name="Jabbour D."/>
            <person name="Luo H."/>
            <person name="Baker S.E."/>
            <person name="Pisabarro A.G."/>
            <person name="Walton J.D."/>
            <person name="Blanchette R.A."/>
            <person name="Henrissat B."/>
            <person name="Martin F."/>
            <person name="Cullen D."/>
            <person name="Hibbett D.S."/>
            <person name="Grigoriev I.V."/>
        </authorList>
    </citation>
    <scope>NUCLEOTIDE SEQUENCE [LARGE SCALE GENOMIC DNA]</scope>
    <source>
        <strain evidence="2">CBS 339.88</strain>
    </source>
</reference>
<keyword evidence="2" id="KW-1185">Reference proteome</keyword>
<sequence length="485" mass="55040">MQTSVRFSIHVFNGSLHVFKTYEEGKGKRSAISVASQVKKITNWQAVGFVGQSDDAGPEETMGEVEVTVDGTLSIEVRRHLSRNTFYPSPEKVYEFLQRNPNHLVEIRLSELSLDVDEPPSLDWQALTNYFTIFLSVLPRWKAVRFWAPYVPWECFQGRTFPAAPALELVQLEGPSNFDIPIVSQIMSGCWIASPSIRTFNMKQFTEDTLPSSIIGNPCGYLPLGCLTAIQMDCQMSVFYCCQILSNVPNLVECCFGNIIGPEAYIDCIFENNTLQTLWNIFEFFRAPALRHVSVSCDSQWRTKSFVQLIRNSGCLLEALELFMIKITDTELHEVLLHTPSLRILNVYGDASQNPQPFTEYLICRLTKSFGNSELLAPGLEMFSVNDDAVDDLPDGMLSKMLLSRMGETYIEKVWYRISRDNPEHQFDIKNLDGIAGQLTILQSVVIDQSVDSWKEWDRDVQKTLQKVPIWRKSMIGGPAGTTMY</sequence>
<accession>A0A067T1V8</accession>
<proteinExistence type="predicted"/>
<dbReference type="OrthoDB" id="3045496at2759"/>